<dbReference type="GO" id="GO:0017148">
    <property type="term" value="P:negative regulation of translation"/>
    <property type="evidence" value="ECO:0007669"/>
    <property type="project" value="InterPro"/>
</dbReference>
<dbReference type="GO" id="GO:0060090">
    <property type="term" value="F:molecular adaptor activity"/>
    <property type="evidence" value="ECO:0007669"/>
    <property type="project" value="TreeGrafter"/>
</dbReference>
<dbReference type="EMBL" id="CAQQ02389057">
    <property type="status" value="NOT_ANNOTATED_CDS"/>
    <property type="molecule type" value="Genomic_DNA"/>
</dbReference>
<reference evidence="3" key="2">
    <citation type="submission" date="2015-06" db="UniProtKB">
        <authorList>
            <consortium name="EnsemblMetazoa"/>
        </authorList>
    </citation>
    <scope>IDENTIFICATION</scope>
</reference>
<feature type="compositionally biased region" description="Polar residues" evidence="1">
    <location>
        <begin position="73"/>
        <end position="82"/>
    </location>
</feature>
<dbReference type="GO" id="GO:0000932">
    <property type="term" value="C:P-body"/>
    <property type="evidence" value="ECO:0007669"/>
    <property type="project" value="TreeGrafter"/>
</dbReference>
<name>T1GX42_MEGSC</name>
<dbReference type="HOGENOM" id="CLU_480294_0_0_1"/>
<dbReference type="STRING" id="36166.T1GX42"/>
<feature type="compositionally biased region" description="Low complexity" evidence="1">
    <location>
        <begin position="496"/>
        <end position="509"/>
    </location>
</feature>
<accession>T1GX42</accession>
<keyword evidence="4" id="KW-1185">Reference proteome</keyword>
<feature type="compositionally biased region" description="Polar residues" evidence="1">
    <location>
        <begin position="115"/>
        <end position="143"/>
    </location>
</feature>
<dbReference type="Pfam" id="PF16418">
    <property type="entry name" value="CNOT1_HEAT"/>
    <property type="match status" value="1"/>
</dbReference>
<evidence type="ECO:0000259" key="2">
    <source>
        <dbReference type="Pfam" id="PF16418"/>
    </source>
</evidence>
<dbReference type="GO" id="GO:0030015">
    <property type="term" value="C:CCR4-NOT core complex"/>
    <property type="evidence" value="ECO:0007669"/>
    <property type="project" value="InterPro"/>
</dbReference>
<evidence type="ECO:0000313" key="3">
    <source>
        <dbReference type="EnsemblMetazoa" id="MESCA008382-PA"/>
    </source>
</evidence>
<dbReference type="Proteomes" id="UP000015102">
    <property type="component" value="Unassembled WGS sequence"/>
</dbReference>
<feature type="region of interest" description="Disordered" evidence="1">
    <location>
        <begin position="73"/>
        <end position="143"/>
    </location>
</feature>
<sequence length="568" mass="62745">MDEKLYWNYVNEEFGDQSNYGNILVKFIKGNGYEFTASVDECKNHLKCGGNELQPADIAKIISFMCKTHSSLNDGNANNLPTPGTVWSAKNASSNNNSESSSEKPESGTEQQQQSTENKQPEESGNTDSTVANSGSGGNNSPTWKPEVFVQAVKEILPNIVWKDVCVQLDNKEFFIRDRQGLNLLLTVFRLGTGSNLFPTELIYRHWQNVIGQLSLITIILKNPDLFSFADYIFTPAPVEVLKTPPENENKEIATWKSLHLVDALLYIADHQPQTQQCYRQVHEIFSFPVKQCPDVLFMALLQISPPLTSLRIELISFKLGNYTPTCMELYSSTSVATINYESMSDCYLRSDCDQTKLSRILDVAQDLKALSSLLNARSFMFVIDLACLASRREYLKLEKWLSDKIREHGEQFVQAIVKFLQRRCPQIMGKNDDQQLMIPKSVQLPLETVTTMVACLQSCANNVQQELCDLIMQMSNYCNILTKQARQQPPPTGVPPLTATTTTPGPAASNLNLMRQQPGPPGPGQHHQNPSGPPFNPQIFGNVGLGGAGLGGAGLGGALGGMGVNVG</sequence>
<dbReference type="AlphaFoldDB" id="T1GX42"/>
<evidence type="ECO:0000256" key="1">
    <source>
        <dbReference type="SAM" id="MobiDB-lite"/>
    </source>
</evidence>
<dbReference type="PANTHER" id="PTHR13162">
    <property type="entry name" value="CCR4-NOT TRANSCRIPTION COMPLEX"/>
    <property type="match status" value="1"/>
</dbReference>
<proteinExistence type="predicted"/>
<dbReference type="EnsemblMetazoa" id="MESCA008382-RA">
    <property type="protein sequence ID" value="MESCA008382-PA"/>
    <property type="gene ID" value="MESCA008382"/>
</dbReference>
<dbReference type="GO" id="GO:0000288">
    <property type="term" value="P:nuclear-transcribed mRNA catabolic process, deadenylation-dependent decay"/>
    <property type="evidence" value="ECO:0007669"/>
    <property type="project" value="TreeGrafter"/>
</dbReference>
<dbReference type="PANTHER" id="PTHR13162:SF8">
    <property type="entry name" value="CCR4-NOT TRANSCRIPTION COMPLEX SUBUNIT 1"/>
    <property type="match status" value="1"/>
</dbReference>
<feature type="compositionally biased region" description="Low complexity" evidence="1">
    <location>
        <begin position="88"/>
        <end position="100"/>
    </location>
</feature>
<dbReference type="InterPro" id="IPR032194">
    <property type="entry name" value="CNOT1_HEAT"/>
</dbReference>
<feature type="domain" description="CCR4-NOT transcription complex subunit 1 HEAT repeat" evidence="2">
    <location>
        <begin position="342"/>
        <end position="458"/>
    </location>
</feature>
<organism evidence="3 4">
    <name type="scientific">Megaselia scalaris</name>
    <name type="common">Humpbacked fly</name>
    <name type="synonym">Phora scalaris</name>
    <dbReference type="NCBI Taxonomy" id="36166"/>
    <lineage>
        <taxon>Eukaryota</taxon>
        <taxon>Metazoa</taxon>
        <taxon>Ecdysozoa</taxon>
        <taxon>Arthropoda</taxon>
        <taxon>Hexapoda</taxon>
        <taxon>Insecta</taxon>
        <taxon>Pterygota</taxon>
        <taxon>Neoptera</taxon>
        <taxon>Endopterygota</taxon>
        <taxon>Diptera</taxon>
        <taxon>Brachycera</taxon>
        <taxon>Muscomorpha</taxon>
        <taxon>Platypezoidea</taxon>
        <taxon>Phoridae</taxon>
        <taxon>Megaseliini</taxon>
        <taxon>Megaselia</taxon>
    </lineage>
</organism>
<reference evidence="4" key="1">
    <citation type="submission" date="2013-02" db="EMBL/GenBank/DDBJ databases">
        <authorList>
            <person name="Hughes D."/>
        </authorList>
    </citation>
    <scope>NUCLEOTIDE SEQUENCE</scope>
    <source>
        <strain>Durham</strain>
        <strain evidence="4">NC isolate 2 -- Noor lab</strain>
    </source>
</reference>
<protein>
    <recommendedName>
        <fullName evidence="2">CCR4-NOT transcription complex subunit 1 HEAT repeat domain-containing protein</fullName>
    </recommendedName>
</protein>
<dbReference type="InterPro" id="IPR040398">
    <property type="entry name" value="Not1"/>
</dbReference>
<evidence type="ECO:0000313" key="4">
    <source>
        <dbReference type="Proteomes" id="UP000015102"/>
    </source>
</evidence>
<feature type="region of interest" description="Disordered" evidence="1">
    <location>
        <begin position="487"/>
        <end position="541"/>
    </location>
</feature>